<evidence type="ECO:0000259" key="5">
    <source>
        <dbReference type="Pfam" id="PF00891"/>
    </source>
</evidence>
<evidence type="ECO:0000256" key="1">
    <source>
        <dbReference type="ARBA" id="ARBA00022603"/>
    </source>
</evidence>
<dbReference type="Pfam" id="PF00891">
    <property type="entry name" value="Methyltransf_2"/>
    <property type="match status" value="1"/>
</dbReference>
<evidence type="ECO:0000256" key="2">
    <source>
        <dbReference type="ARBA" id="ARBA00022679"/>
    </source>
</evidence>
<gene>
    <name evidence="6" type="ORF">ASPACDRAFT_1883308</name>
</gene>
<keyword evidence="2" id="KW-0808">Transferase</keyword>
<dbReference type="GO" id="GO:0044550">
    <property type="term" value="P:secondary metabolite biosynthetic process"/>
    <property type="evidence" value="ECO:0007669"/>
    <property type="project" value="UniProtKB-ARBA"/>
</dbReference>
<evidence type="ECO:0000313" key="7">
    <source>
        <dbReference type="Proteomes" id="UP000184546"/>
    </source>
</evidence>
<dbReference type="GO" id="GO:0008171">
    <property type="term" value="F:O-methyltransferase activity"/>
    <property type="evidence" value="ECO:0007669"/>
    <property type="project" value="InterPro"/>
</dbReference>
<dbReference type="PROSITE" id="PS51683">
    <property type="entry name" value="SAM_OMT_II"/>
    <property type="match status" value="1"/>
</dbReference>
<dbReference type="RefSeq" id="XP_020052013.1">
    <property type="nucleotide sequence ID" value="XM_020198328.1"/>
</dbReference>
<keyword evidence="1" id="KW-0489">Methyltransferase</keyword>
<dbReference type="Proteomes" id="UP000184546">
    <property type="component" value="Unassembled WGS sequence"/>
</dbReference>
<dbReference type="InterPro" id="IPR001077">
    <property type="entry name" value="COMT_C"/>
</dbReference>
<dbReference type="SUPFAM" id="SSF53335">
    <property type="entry name" value="S-adenosyl-L-methionine-dependent methyltransferases"/>
    <property type="match status" value="1"/>
</dbReference>
<protein>
    <recommendedName>
        <fullName evidence="5">O-methyltransferase C-terminal domain-containing protein</fullName>
    </recommendedName>
</protein>
<proteinExistence type="inferred from homology"/>
<dbReference type="InterPro" id="IPR016461">
    <property type="entry name" value="COMT-like"/>
</dbReference>
<sequence length="253" mass="28303">MTGAHLTGTLSEARFQIPQQTGQTAFQRAFRTDKTLYEYYHAVDPERGQRFASAMAGHYNTPLDDPVESIYPFEKVREDALIVDIGGGRGQHSIRLAEQYPKITFLVQDQTNVVEPMQSADLPESVTGRVKWQVHNLYSPQPVQGADVYVLSHVLMDNQSSTCADILRHTAKAMRPGRSRILIHDFVDPERGESASRLLNELDFHMLASLNCVSKPLAVWKEILHKADPRLQVKAIYQGSKNAAVFEVTLAGS</sequence>
<reference evidence="7" key="1">
    <citation type="journal article" date="2017" name="Genome Biol.">
        <title>Comparative genomics reveals high biological diversity and specific adaptations in the industrially and medically important fungal genus Aspergillus.</title>
        <authorList>
            <person name="de Vries R.P."/>
            <person name="Riley R."/>
            <person name="Wiebenga A."/>
            <person name="Aguilar-Osorio G."/>
            <person name="Amillis S."/>
            <person name="Uchima C.A."/>
            <person name="Anderluh G."/>
            <person name="Asadollahi M."/>
            <person name="Askin M."/>
            <person name="Barry K."/>
            <person name="Battaglia E."/>
            <person name="Bayram O."/>
            <person name="Benocci T."/>
            <person name="Braus-Stromeyer S.A."/>
            <person name="Caldana C."/>
            <person name="Canovas D."/>
            <person name="Cerqueira G.C."/>
            <person name="Chen F."/>
            <person name="Chen W."/>
            <person name="Choi C."/>
            <person name="Clum A."/>
            <person name="Dos Santos R.A."/>
            <person name="Damasio A.R."/>
            <person name="Diallinas G."/>
            <person name="Emri T."/>
            <person name="Fekete E."/>
            <person name="Flipphi M."/>
            <person name="Freyberg S."/>
            <person name="Gallo A."/>
            <person name="Gournas C."/>
            <person name="Habgood R."/>
            <person name="Hainaut M."/>
            <person name="Harispe M.L."/>
            <person name="Henrissat B."/>
            <person name="Hilden K.S."/>
            <person name="Hope R."/>
            <person name="Hossain A."/>
            <person name="Karabika E."/>
            <person name="Karaffa L."/>
            <person name="Karanyi Z."/>
            <person name="Krasevec N."/>
            <person name="Kuo A."/>
            <person name="Kusch H."/>
            <person name="LaButti K."/>
            <person name="Lagendijk E.L."/>
            <person name="Lapidus A."/>
            <person name="Levasseur A."/>
            <person name="Lindquist E."/>
            <person name="Lipzen A."/>
            <person name="Logrieco A.F."/>
            <person name="MacCabe A."/>
            <person name="Maekelae M.R."/>
            <person name="Malavazi I."/>
            <person name="Melin P."/>
            <person name="Meyer V."/>
            <person name="Mielnichuk N."/>
            <person name="Miskei M."/>
            <person name="Molnar A.P."/>
            <person name="Mule G."/>
            <person name="Ngan C.Y."/>
            <person name="Orejas M."/>
            <person name="Orosz E."/>
            <person name="Ouedraogo J.P."/>
            <person name="Overkamp K.M."/>
            <person name="Park H.-S."/>
            <person name="Perrone G."/>
            <person name="Piumi F."/>
            <person name="Punt P.J."/>
            <person name="Ram A.F."/>
            <person name="Ramon A."/>
            <person name="Rauscher S."/>
            <person name="Record E."/>
            <person name="Riano-Pachon D.M."/>
            <person name="Robert V."/>
            <person name="Roehrig J."/>
            <person name="Ruller R."/>
            <person name="Salamov A."/>
            <person name="Salih N.S."/>
            <person name="Samson R.A."/>
            <person name="Sandor E."/>
            <person name="Sanguinetti M."/>
            <person name="Schuetze T."/>
            <person name="Sepcic K."/>
            <person name="Shelest E."/>
            <person name="Sherlock G."/>
            <person name="Sophianopoulou V."/>
            <person name="Squina F.M."/>
            <person name="Sun H."/>
            <person name="Susca A."/>
            <person name="Todd R.B."/>
            <person name="Tsang A."/>
            <person name="Unkles S.E."/>
            <person name="van de Wiele N."/>
            <person name="van Rossen-Uffink D."/>
            <person name="Oliveira J.V."/>
            <person name="Vesth T.C."/>
            <person name="Visser J."/>
            <person name="Yu J.-H."/>
            <person name="Zhou M."/>
            <person name="Andersen M.R."/>
            <person name="Archer D.B."/>
            <person name="Baker S.E."/>
            <person name="Benoit I."/>
            <person name="Brakhage A.A."/>
            <person name="Braus G.H."/>
            <person name="Fischer R."/>
            <person name="Frisvad J.C."/>
            <person name="Goldman G.H."/>
            <person name="Houbraken J."/>
            <person name="Oakley B."/>
            <person name="Pocsi I."/>
            <person name="Scazzocchio C."/>
            <person name="Seiboth B."/>
            <person name="vanKuyk P.A."/>
            <person name="Wortman J."/>
            <person name="Dyer P.S."/>
            <person name="Grigoriev I.V."/>
        </authorList>
    </citation>
    <scope>NUCLEOTIDE SEQUENCE [LARGE SCALE GENOMIC DNA]</scope>
    <source>
        <strain evidence="7">ATCC 16872 / CBS 172.66 / WB 5094</strain>
    </source>
</reference>
<comment type="similarity">
    <text evidence="4">Belongs to the class I-like SAM-binding methyltransferase superfamily. Cation-independent O-methyltransferase family.</text>
</comment>
<dbReference type="PANTHER" id="PTHR43712:SF5">
    <property type="entry name" value="O-METHYLTRANSFERASE ASQN-RELATED"/>
    <property type="match status" value="1"/>
</dbReference>
<accession>A0A1L9WHP5</accession>
<evidence type="ECO:0000313" key="6">
    <source>
        <dbReference type="EMBL" id="OJJ95673.1"/>
    </source>
</evidence>
<dbReference type="PANTHER" id="PTHR43712">
    <property type="entry name" value="PUTATIVE (AFU_ORTHOLOGUE AFUA_4G14580)-RELATED"/>
    <property type="match status" value="1"/>
</dbReference>
<feature type="domain" description="O-methyltransferase C-terminal" evidence="5">
    <location>
        <begin position="19"/>
        <end position="227"/>
    </location>
</feature>
<dbReference type="OrthoDB" id="1535081at2759"/>
<dbReference type="InterPro" id="IPR029063">
    <property type="entry name" value="SAM-dependent_MTases_sf"/>
</dbReference>
<keyword evidence="3" id="KW-0949">S-adenosyl-L-methionine</keyword>
<evidence type="ECO:0000256" key="4">
    <source>
        <dbReference type="ARBA" id="ARBA00038277"/>
    </source>
</evidence>
<dbReference type="OMA" id="HIISAMH"/>
<evidence type="ECO:0000256" key="3">
    <source>
        <dbReference type="ARBA" id="ARBA00022691"/>
    </source>
</evidence>
<dbReference type="GeneID" id="30972142"/>
<dbReference type="EMBL" id="KV878988">
    <property type="protein sequence ID" value="OJJ95673.1"/>
    <property type="molecule type" value="Genomic_DNA"/>
</dbReference>
<name>A0A1L9WHP5_ASPA1</name>
<dbReference type="Gene3D" id="3.40.50.150">
    <property type="entry name" value="Vaccinia Virus protein VP39"/>
    <property type="match status" value="1"/>
</dbReference>
<keyword evidence="7" id="KW-1185">Reference proteome</keyword>
<organism evidence="6 7">
    <name type="scientific">Aspergillus aculeatus (strain ATCC 16872 / CBS 172.66 / WB 5094)</name>
    <dbReference type="NCBI Taxonomy" id="690307"/>
    <lineage>
        <taxon>Eukaryota</taxon>
        <taxon>Fungi</taxon>
        <taxon>Dikarya</taxon>
        <taxon>Ascomycota</taxon>
        <taxon>Pezizomycotina</taxon>
        <taxon>Eurotiomycetes</taxon>
        <taxon>Eurotiomycetidae</taxon>
        <taxon>Eurotiales</taxon>
        <taxon>Aspergillaceae</taxon>
        <taxon>Aspergillus</taxon>
        <taxon>Aspergillus subgen. Circumdati</taxon>
    </lineage>
</organism>
<dbReference type="VEuPathDB" id="FungiDB:ASPACDRAFT_1883308"/>
<dbReference type="AlphaFoldDB" id="A0A1L9WHP5"/>
<dbReference type="GO" id="GO:0032259">
    <property type="term" value="P:methylation"/>
    <property type="evidence" value="ECO:0007669"/>
    <property type="project" value="UniProtKB-KW"/>
</dbReference>